<dbReference type="Proteomes" id="UP000192247">
    <property type="component" value="Unassembled WGS sequence"/>
</dbReference>
<dbReference type="OrthoDB" id="6506981at2759"/>
<sequence length="232" mass="26093">MRSSAAANSNNFVWAPVADGGAVVVACAMLIGPDTGGRELDSGAWLNAGWRANLNRDKLREVESQFSKQMCLLEWKIQVSEYQVASNARAQERVKELLEEKKRRAQRDREGREKSFRKGLERVSVLEGERLTQMIQRLRQKEERARQFTTEKQAFINQSRALAKASSDLREQLKLKTELVEHGGQHGYGREGPPRRRRGSSSTRSGTSTCDSTSRSQVTTTEARVPQISADT</sequence>
<feature type="region of interest" description="Disordered" evidence="2">
    <location>
        <begin position="179"/>
        <end position="232"/>
    </location>
</feature>
<name>A0A1V9XPP7_9ACAR</name>
<evidence type="ECO:0000313" key="3">
    <source>
        <dbReference type="EMBL" id="OQR75479.1"/>
    </source>
</evidence>
<accession>A0A1V9XPP7</accession>
<keyword evidence="4" id="KW-1185">Reference proteome</keyword>
<dbReference type="InParanoid" id="A0A1V9XPP7"/>
<evidence type="ECO:0000256" key="1">
    <source>
        <dbReference type="SAM" id="Coils"/>
    </source>
</evidence>
<dbReference type="AlphaFoldDB" id="A0A1V9XPP7"/>
<feature type="compositionally biased region" description="Low complexity" evidence="2">
    <location>
        <begin position="200"/>
        <end position="216"/>
    </location>
</feature>
<evidence type="ECO:0000256" key="2">
    <source>
        <dbReference type="SAM" id="MobiDB-lite"/>
    </source>
</evidence>
<comment type="caution">
    <text evidence="3">The sequence shown here is derived from an EMBL/GenBank/DDBJ whole genome shotgun (WGS) entry which is preliminary data.</text>
</comment>
<gene>
    <name evidence="3" type="ORF">BIW11_00767</name>
</gene>
<feature type="compositionally biased region" description="Basic and acidic residues" evidence="2">
    <location>
        <begin position="179"/>
        <end position="194"/>
    </location>
</feature>
<protein>
    <submittedName>
        <fullName evidence="3">Uncharacterized protein</fullName>
    </submittedName>
</protein>
<dbReference type="EMBL" id="MNPL01006315">
    <property type="protein sequence ID" value="OQR75479.1"/>
    <property type="molecule type" value="Genomic_DNA"/>
</dbReference>
<organism evidence="3 4">
    <name type="scientific">Tropilaelaps mercedesae</name>
    <dbReference type="NCBI Taxonomy" id="418985"/>
    <lineage>
        <taxon>Eukaryota</taxon>
        <taxon>Metazoa</taxon>
        <taxon>Ecdysozoa</taxon>
        <taxon>Arthropoda</taxon>
        <taxon>Chelicerata</taxon>
        <taxon>Arachnida</taxon>
        <taxon>Acari</taxon>
        <taxon>Parasitiformes</taxon>
        <taxon>Mesostigmata</taxon>
        <taxon>Gamasina</taxon>
        <taxon>Dermanyssoidea</taxon>
        <taxon>Laelapidae</taxon>
        <taxon>Tropilaelaps</taxon>
    </lineage>
</organism>
<keyword evidence="1" id="KW-0175">Coiled coil</keyword>
<feature type="coiled-coil region" evidence="1">
    <location>
        <begin position="87"/>
        <end position="158"/>
    </location>
</feature>
<evidence type="ECO:0000313" key="4">
    <source>
        <dbReference type="Proteomes" id="UP000192247"/>
    </source>
</evidence>
<proteinExistence type="predicted"/>
<reference evidence="3 4" key="1">
    <citation type="journal article" date="2017" name="Gigascience">
        <title>Draft genome of the honey bee ectoparasitic mite, Tropilaelaps mercedesae, is shaped by the parasitic life history.</title>
        <authorList>
            <person name="Dong X."/>
            <person name="Armstrong S.D."/>
            <person name="Xia D."/>
            <person name="Makepeace B.L."/>
            <person name="Darby A.C."/>
            <person name="Kadowaki T."/>
        </authorList>
    </citation>
    <scope>NUCLEOTIDE SEQUENCE [LARGE SCALE GENOMIC DNA]</scope>
    <source>
        <strain evidence="3">Wuxi-XJTLU</strain>
    </source>
</reference>